<dbReference type="OrthoDB" id="9798559at2"/>
<accession>A0A1H2RQR2</accession>
<dbReference type="NCBIfam" id="TIGR01683">
    <property type="entry name" value="thiS"/>
    <property type="match status" value="1"/>
</dbReference>
<name>A0A1H2RQR2_9FIRM</name>
<dbReference type="InterPro" id="IPR010035">
    <property type="entry name" value="Thi_S"/>
</dbReference>
<sequence length="64" mass="7112">MIVNGKKRDFPSGITVYELVERMGFSINIVMVKVDGKKIAMKDYDKTKLSENSNVEIFSLLGGG</sequence>
<dbReference type="EMBL" id="FNNG01000001">
    <property type="protein sequence ID" value="SDW21490.1"/>
    <property type="molecule type" value="Genomic_DNA"/>
</dbReference>
<dbReference type="AlphaFoldDB" id="A0A1H2RQR2"/>
<organism evidence="1 2">
    <name type="scientific">Tepidimicrobium xylanilyticum</name>
    <dbReference type="NCBI Taxonomy" id="1123352"/>
    <lineage>
        <taxon>Bacteria</taxon>
        <taxon>Bacillati</taxon>
        <taxon>Bacillota</taxon>
        <taxon>Tissierellia</taxon>
        <taxon>Tissierellales</taxon>
        <taxon>Tepidimicrobiaceae</taxon>
        <taxon>Tepidimicrobium</taxon>
    </lineage>
</organism>
<dbReference type="Gene3D" id="3.10.20.30">
    <property type="match status" value="1"/>
</dbReference>
<dbReference type="CDD" id="cd00565">
    <property type="entry name" value="Ubl_ThiS"/>
    <property type="match status" value="1"/>
</dbReference>
<dbReference type="InterPro" id="IPR012675">
    <property type="entry name" value="Beta-grasp_dom_sf"/>
</dbReference>
<dbReference type="Proteomes" id="UP000198828">
    <property type="component" value="Unassembled WGS sequence"/>
</dbReference>
<protein>
    <submittedName>
        <fullName evidence="1">ThiS family protein</fullName>
    </submittedName>
</protein>
<dbReference type="SUPFAM" id="SSF54285">
    <property type="entry name" value="MoaD/ThiS"/>
    <property type="match status" value="1"/>
</dbReference>
<dbReference type="InterPro" id="IPR016155">
    <property type="entry name" value="Mopterin_synth/thiamin_S_b"/>
</dbReference>
<keyword evidence="2" id="KW-1185">Reference proteome</keyword>
<proteinExistence type="predicted"/>
<reference evidence="1 2" key="1">
    <citation type="submission" date="2016-10" db="EMBL/GenBank/DDBJ databases">
        <authorList>
            <person name="de Groot N.N."/>
        </authorList>
    </citation>
    <scope>NUCLEOTIDE SEQUENCE [LARGE SCALE GENOMIC DNA]</scope>
    <source>
        <strain evidence="1 2">DSM 23310</strain>
    </source>
</reference>
<dbReference type="RefSeq" id="WP_159428583.1">
    <property type="nucleotide sequence ID" value="NZ_FNNG01000001.1"/>
</dbReference>
<dbReference type="Pfam" id="PF02597">
    <property type="entry name" value="ThiS"/>
    <property type="match status" value="1"/>
</dbReference>
<dbReference type="InterPro" id="IPR003749">
    <property type="entry name" value="ThiS/MoaD-like"/>
</dbReference>
<gene>
    <name evidence="1" type="ORF">SAMN05660923_00433</name>
</gene>
<evidence type="ECO:0000313" key="2">
    <source>
        <dbReference type="Proteomes" id="UP000198828"/>
    </source>
</evidence>
<evidence type="ECO:0000313" key="1">
    <source>
        <dbReference type="EMBL" id="SDW21490.1"/>
    </source>
</evidence>